<dbReference type="GO" id="GO:0019346">
    <property type="term" value="P:transsulfuration"/>
    <property type="evidence" value="ECO:0007669"/>
    <property type="project" value="InterPro"/>
</dbReference>
<reference evidence="10" key="1">
    <citation type="submission" date="2017-11" db="EMBL/GenBank/DDBJ databases">
        <title>The sensing device of the deep-sea amphipod.</title>
        <authorList>
            <person name="Kobayashi H."/>
            <person name="Nagahama T."/>
            <person name="Arai W."/>
            <person name="Sasagawa Y."/>
            <person name="Umeda M."/>
            <person name="Hayashi T."/>
            <person name="Nikaido I."/>
            <person name="Watanabe H."/>
            <person name="Oguri K."/>
            <person name="Kitazato H."/>
            <person name="Fujioka K."/>
            <person name="Kido Y."/>
            <person name="Takami H."/>
        </authorList>
    </citation>
    <scope>NUCLEOTIDE SEQUENCE</scope>
    <source>
        <tissue evidence="10">Whole body</tissue>
    </source>
</reference>
<dbReference type="PANTHER" id="PTHR11808:SF15">
    <property type="entry name" value="CYSTATHIONINE GAMMA-LYASE"/>
    <property type="match status" value="1"/>
</dbReference>
<organism evidence="10">
    <name type="scientific">Hirondellea gigas</name>
    <dbReference type="NCBI Taxonomy" id="1518452"/>
    <lineage>
        <taxon>Eukaryota</taxon>
        <taxon>Metazoa</taxon>
        <taxon>Ecdysozoa</taxon>
        <taxon>Arthropoda</taxon>
        <taxon>Crustacea</taxon>
        <taxon>Multicrustacea</taxon>
        <taxon>Malacostraca</taxon>
        <taxon>Eumalacostraca</taxon>
        <taxon>Peracarida</taxon>
        <taxon>Amphipoda</taxon>
        <taxon>Amphilochidea</taxon>
        <taxon>Lysianassida</taxon>
        <taxon>Lysianassidira</taxon>
        <taxon>Lysianassoidea</taxon>
        <taxon>Lysianassidae</taxon>
        <taxon>Hirondellea</taxon>
    </lineage>
</organism>
<dbReference type="InterPro" id="IPR015422">
    <property type="entry name" value="PyrdxlP-dep_Trfase_small"/>
</dbReference>
<evidence type="ECO:0000256" key="1">
    <source>
        <dbReference type="ARBA" id="ARBA00001933"/>
    </source>
</evidence>
<comment type="cofactor">
    <cofactor evidence="1 8">
        <name>pyridoxal 5'-phosphate</name>
        <dbReference type="ChEBI" id="CHEBI:597326"/>
    </cofactor>
</comment>
<feature type="region of interest" description="Disordered" evidence="9">
    <location>
        <begin position="233"/>
        <end position="267"/>
    </location>
</feature>
<sequence>MEKGNDGSGAPPTGSFLRNDPSYSTRAIRAGFEPEAFSSLPIVPPITLATAFKQQSADQRGKFFYGRLDNPSRSSVQDAVAALEDAKHGVAFGSGTAAFAGVLQLLQAGDHIIACEDLYAGNWTYLHSLGRRQGIDVEFVDTRDVNQIAKSLKKSTRMVFLETPTNPTLKVMDLQEISALIQQHNLKIDENTEETQPQNSEKELVGCISSLSICGTNSNDSPQTLSNKETHNILTGISSDGSPRTVLESQSENILTRTNSDGGKSRADLEETKQILTETYSDGAQPTSLLSKSILDKYPQKIPADFPHTALNKENRRISNNSPCTDLGDKTERIPDGLPTTALSEETKGIQEGFPRTALDKKTKRVLIVVDNTFLSPYFQRPLNFGVDLVMHSCSKYLNGSSDVIMGMVCTNCDVLSEKLKFVQCSAGAIPSPFDCYMLHRSLRTLPLRMERHMATGLVVARYLEGHPCVRKVNHPGLPSHPQHQLSLEQTYGHSGMVSFYLKEDDLEKTKKFIQSFKLILLSSSLGGVESLAEIPLLMTRVSIPPEMNAKVGVTAGLVRLSVGLEDAPDIITDLEQALEAAFLS</sequence>
<accession>A0A6A7FS21</accession>
<proteinExistence type="evidence at transcript level"/>
<evidence type="ECO:0000256" key="3">
    <source>
        <dbReference type="ARBA" id="ARBA00009077"/>
    </source>
</evidence>
<evidence type="ECO:0000256" key="9">
    <source>
        <dbReference type="SAM" id="MobiDB-lite"/>
    </source>
</evidence>
<keyword evidence="10" id="KW-0456">Lyase</keyword>
<dbReference type="Gene3D" id="3.90.1150.10">
    <property type="entry name" value="Aspartate Aminotransferase, domain 1"/>
    <property type="match status" value="1"/>
</dbReference>
<feature type="region of interest" description="Disordered" evidence="9">
    <location>
        <begin position="1"/>
        <end position="21"/>
    </location>
</feature>
<dbReference type="CDD" id="cd00614">
    <property type="entry name" value="CGS_like"/>
    <property type="match status" value="1"/>
</dbReference>
<dbReference type="GO" id="GO:0004123">
    <property type="term" value="F:cystathionine gamma-lyase activity"/>
    <property type="evidence" value="ECO:0007669"/>
    <property type="project" value="TreeGrafter"/>
</dbReference>
<dbReference type="Pfam" id="PF01053">
    <property type="entry name" value="Cys_Met_Meta_PP"/>
    <property type="match status" value="2"/>
</dbReference>
<feature type="region of interest" description="Disordered" evidence="9">
    <location>
        <begin position="316"/>
        <end position="340"/>
    </location>
</feature>
<feature type="compositionally biased region" description="Polar residues" evidence="9">
    <location>
        <begin position="233"/>
        <end position="262"/>
    </location>
</feature>
<comment type="similarity">
    <text evidence="3 8">Belongs to the trans-sulfuration enzymes family.</text>
</comment>
<keyword evidence="6" id="KW-0198">Cysteine biosynthesis</keyword>
<dbReference type="InterPro" id="IPR000277">
    <property type="entry name" value="Cys/Met-Metab_PyrdxlP-dep_enz"/>
</dbReference>
<dbReference type="Gene3D" id="3.40.640.10">
    <property type="entry name" value="Type I PLP-dependent aspartate aminotransferase-like (Major domain)"/>
    <property type="match status" value="2"/>
</dbReference>
<dbReference type="GO" id="GO:0005737">
    <property type="term" value="C:cytoplasm"/>
    <property type="evidence" value="ECO:0007669"/>
    <property type="project" value="TreeGrafter"/>
</dbReference>
<dbReference type="InterPro" id="IPR015421">
    <property type="entry name" value="PyrdxlP-dep_Trfase_major"/>
</dbReference>
<dbReference type="SUPFAM" id="SSF53383">
    <property type="entry name" value="PLP-dependent transferases"/>
    <property type="match status" value="2"/>
</dbReference>
<evidence type="ECO:0000256" key="6">
    <source>
        <dbReference type="ARBA" id="ARBA00023192"/>
    </source>
</evidence>
<evidence type="ECO:0000313" key="10">
    <source>
        <dbReference type="EMBL" id="LAC20953.1"/>
    </source>
</evidence>
<evidence type="ECO:0000256" key="8">
    <source>
        <dbReference type="RuleBase" id="RU362118"/>
    </source>
</evidence>
<dbReference type="EMBL" id="IACT01001611">
    <property type="protein sequence ID" value="LAC20953.1"/>
    <property type="molecule type" value="mRNA"/>
</dbReference>
<protein>
    <recommendedName>
        <fullName evidence="4">cystathionine gamma-lyase</fullName>
        <ecNumber evidence="4">4.4.1.1</ecNumber>
    </recommendedName>
    <alternativeName>
        <fullName evidence="7">Gamma-cystathionase</fullName>
    </alternativeName>
</protein>
<name>A0A6A7FS21_9CRUS</name>
<comment type="pathway">
    <text evidence="2">Amino-acid biosynthesis; L-cysteine biosynthesis; L-cysteine from L-homocysteine and L-serine: step 2/2.</text>
</comment>
<dbReference type="UniPathway" id="UPA00136">
    <property type="reaction ID" value="UER00202"/>
</dbReference>
<dbReference type="GO" id="GO:0019343">
    <property type="term" value="P:cysteine biosynthetic process via cystathionine"/>
    <property type="evidence" value="ECO:0007669"/>
    <property type="project" value="TreeGrafter"/>
</dbReference>
<dbReference type="InterPro" id="IPR015424">
    <property type="entry name" value="PyrdxlP-dep_Trfase"/>
</dbReference>
<keyword evidence="6" id="KW-0028">Amino-acid biosynthesis</keyword>
<dbReference type="EC" id="4.4.1.1" evidence="4"/>
<dbReference type="GO" id="GO:0030170">
    <property type="term" value="F:pyridoxal phosphate binding"/>
    <property type="evidence" value="ECO:0007669"/>
    <property type="project" value="InterPro"/>
</dbReference>
<dbReference type="AlphaFoldDB" id="A0A6A7FS21"/>
<dbReference type="PANTHER" id="PTHR11808">
    <property type="entry name" value="TRANS-SULFURATION ENZYME FAMILY MEMBER"/>
    <property type="match status" value="1"/>
</dbReference>
<evidence type="ECO:0000256" key="2">
    <source>
        <dbReference type="ARBA" id="ARBA00005038"/>
    </source>
</evidence>
<evidence type="ECO:0000256" key="5">
    <source>
        <dbReference type="ARBA" id="ARBA00022898"/>
    </source>
</evidence>
<evidence type="ECO:0000256" key="7">
    <source>
        <dbReference type="ARBA" id="ARBA00029853"/>
    </source>
</evidence>
<keyword evidence="5 8" id="KW-0663">Pyridoxal phosphate</keyword>
<evidence type="ECO:0000256" key="4">
    <source>
        <dbReference type="ARBA" id="ARBA00012085"/>
    </source>
</evidence>